<evidence type="ECO:0000313" key="2">
    <source>
        <dbReference type="EMBL" id="SFP69386.1"/>
    </source>
</evidence>
<dbReference type="EMBL" id="FOXF01000057">
    <property type="protein sequence ID" value="SFP69386.1"/>
    <property type="molecule type" value="Genomic_DNA"/>
</dbReference>
<proteinExistence type="predicted"/>
<name>A0A662ZKJ5_9GAMM</name>
<protein>
    <submittedName>
        <fullName evidence="2">Uncharacterized protein</fullName>
    </submittedName>
</protein>
<accession>A0A662ZKJ5</accession>
<evidence type="ECO:0000313" key="3">
    <source>
        <dbReference type="Proteomes" id="UP000243745"/>
    </source>
</evidence>
<feature type="region of interest" description="Disordered" evidence="1">
    <location>
        <begin position="156"/>
        <end position="175"/>
    </location>
</feature>
<dbReference type="Proteomes" id="UP000243745">
    <property type="component" value="Unassembled WGS sequence"/>
</dbReference>
<evidence type="ECO:0000256" key="1">
    <source>
        <dbReference type="SAM" id="MobiDB-lite"/>
    </source>
</evidence>
<feature type="compositionally biased region" description="Basic and acidic residues" evidence="1">
    <location>
        <begin position="1"/>
        <end position="16"/>
    </location>
</feature>
<reference evidence="2 3" key="1">
    <citation type="submission" date="2016-10" db="EMBL/GenBank/DDBJ databases">
        <authorList>
            <person name="Varghese N."/>
            <person name="Submissions S."/>
        </authorList>
    </citation>
    <scope>NUCLEOTIDE SEQUENCE [LARGE SCALE GENOMIC DNA]</scope>
    <source>
        <strain evidence="2 3">DSM 1361</strain>
    </source>
</reference>
<feature type="region of interest" description="Disordered" evidence="1">
    <location>
        <begin position="1"/>
        <end position="56"/>
    </location>
</feature>
<sequence length="431" mass="48691">MNDKNEKSVRNSDGRTARPGNASEVNADERAANEAVRSFRNAESGSRNDYGDVDDISDLRTSDVEMYLDEDSTEEDEIIEDFSDIASQILHDKREVLIEAVMDLAKTNRNRECFRGKTESRIVSGKNTGADSTPLCDIRKLYALHNEAHRITIDSRLNSGVPDPEKKSSVPARSAGGMSELSAGIYSEDPRRKILAYINHLKSGNFMSEYLKGITTLSDAGSCCIGKEHADWKAEAGNQALHNLLDAGNSGTVRKGHLLYECFRELKSCSGRTENELEFLNLRFLNSYLCRAFESCARNSEENSEPSYCSFPLFGILVKNPKLVPVFIACPIPLRRICHLRSLNLLQQSNKALGYLYLLFNNLDCDNRLFRCSTSEMMKITDRIPNDNPLRYLGIHAMVTEGMNITLSVDFVNRDIPDIYLHYMIRNRRYH</sequence>
<dbReference type="AlphaFoldDB" id="A0A662ZKJ5"/>
<keyword evidence="3" id="KW-1185">Reference proteome</keyword>
<gene>
    <name evidence="2" type="ORF">SAMN02910344_02078</name>
</gene>
<organism evidence="2 3">
    <name type="scientific">Ruminobacter amylophilus</name>
    <dbReference type="NCBI Taxonomy" id="867"/>
    <lineage>
        <taxon>Bacteria</taxon>
        <taxon>Pseudomonadati</taxon>
        <taxon>Pseudomonadota</taxon>
        <taxon>Gammaproteobacteria</taxon>
        <taxon>Aeromonadales</taxon>
        <taxon>Succinivibrionaceae</taxon>
        <taxon>Ruminobacter</taxon>
    </lineage>
</organism>
<dbReference type="RefSeq" id="WP_093143450.1">
    <property type="nucleotide sequence ID" value="NZ_FOXF01000057.1"/>
</dbReference>